<dbReference type="NCBIfam" id="TIGR01179">
    <property type="entry name" value="galE"/>
    <property type="match status" value="1"/>
</dbReference>
<dbReference type="UniPathway" id="UPA00214"/>
<keyword evidence="6 7" id="KW-0413">Isomerase</keyword>
<dbReference type="InterPro" id="IPR016040">
    <property type="entry name" value="NAD(P)-bd_dom"/>
</dbReference>
<evidence type="ECO:0000256" key="7">
    <source>
        <dbReference type="RuleBase" id="RU366046"/>
    </source>
</evidence>
<accession>A0A1L8E3I3</accession>
<dbReference type="GO" id="GO:0005829">
    <property type="term" value="C:cytosol"/>
    <property type="evidence" value="ECO:0007669"/>
    <property type="project" value="TreeGrafter"/>
</dbReference>
<evidence type="ECO:0000256" key="5">
    <source>
        <dbReference type="ARBA" id="ARBA00023144"/>
    </source>
</evidence>
<dbReference type="CDD" id="cd05247">
    <property type="entry name" value="UDP_G4E_1_SDR_e"/>
    <property type="match status" value="1"/>
</dbReference>
<comment type="catalytic activity">
    <reaction evidence="1">
        <text>UDP-N-acetyl-alpha-D-glucosamine = UDP-N-acetyl-alpha-D-galactosamine</text>
        <dbReference type="Rhea" id="RHEA:20517"/>
        <dbReference type="ChEBI" id="CHEBI:57705"/>
        <dbReference type="ChEBI" id="CHEBI:67138"/>
        <dbReference type="EC" id="5.1.3.7"/>
    </reaction>
</comment>
<dbReference type="GO" id="GO:0033499">
    <property type="term" value="P:galactose catabolic process via UDP-galactose, Leloir pathway"/>
    <property type="evidence" value="ECO:0007669"/>
    <property type="project" value="TreeGrafter"/>
</dbReference>
<comment type="pathway">
    <text evidence="7">Carbohydrate metabolism; galactose metabolism.</text>
</comment>
<proteinExistence type="inferred from homology"/>
<dbReference type="GO" id="GO:0003974">
    <property type="term" value="F:UDP-N-acetylglucosamine 4-epimerase activity"/>
    <property type="evidence" value="ECO:0007669"/>
    <property type="project" value="UniProtKB-EC"/>
</dbReference>
<protein>
    <recommendedName>
        <fullName evidence="7">UDP-glucose 4-epimerase</fullName>
        <ecNumber evidence="7">5.1.3.2</ecNumber>
    </recommendedName>
</protein>
<dbReference type="PRINTS" id="PR01713">
    <property type="entry name" value="NUCEPIMERASE"/>
</dbReference>
<reference evidence="9" key="1">
    <citation type="submission" date="2016-12" db="EMBL/GenBank/DDBJ databases">
        <title>An insight into the sialome and mialome of the sand fly, Nyssomyia neivai.</title>
        <authorList>
            <person name="Sebastian V."/>
            <person name="Goulart T.M."/>
            <person name="Oliveira W."/>
            <person name="Calvo E."/>
            <person name="Oliveira L.F."/>
            <person name="Pinto M.C."/>
            <person name="Rosselino A.M."/>
            <person name="Ribeiro J.M."/>
        </authorList>
    </citation>
    <scope>NUCLEOTIDE SEQUENCE</scope>
</reference>
<dbReference type="Pfam" id="PF16363">
    <property type="entry name" value="GDP_Man_Dehyd"/>
    <property type="match status" value="1"/>
</dbReference>
<comment type="catalytic activity">
    <reaction evidence="7">
        <text>UDP-alpha-D-glucose = UDP-alpha-D-galactose</text>
        <dbReference type="Rhea" id="RHEA:22168"/>
        <dbReference type="ChEBI" id="CHEBI:58885"/>
        <dbReference type="ChEBI" id="CHEBI:66914"/>
        <dbReference type="EC" id="5.1.3.2"/>
    </reaction>
</comment>
<evidence type="ECO:0000256" key="1">
    <source>
        <dbReference type="ARBA" id="ARBA00000014"/>
    </source>
</evidence>
<keyword evidence="7" id="KW-0119">Carbohydrate metabolism</keyword>
<evidence type="ECO:0000259" key="8">
    <source>
        <dbReference type="Pfam" id="PF16363"/>
    </source>
</evidence>
<dbReference type="InterPro" id="IPR036291">
    <property type="entry name" value="NAD(P)-bd_dom_sf"/>
</dbReference>
<comment type="function">
    <text evidence="3">Catalyzes two distinct but analogous reactions: the reversible epimerization of UDP-glucose to UDP-galactose and the reversible epimerization of UDP-N-acetylglucosamine to UDP-N-acetylgalactosamine. The reaction with UDP-Gal plays a critical role in the Leloir pathway of galactose catabolism in which galactose is converted to the glycolytic intermediate glucose 6-phosphate. It contributes to the catabolism of dietary galactose and enables the endogenous biosynthesis of both UDP-Gal and UDP-GalNAc when exogenous sources are limited. Both UDP-sugar interconversions are important in the synthesis of glycoproteins and glycolipids.</text>
</comment>
<dbReference type="EMBL" id="GFDF01000803">
    <property type="protein sequence ID" value="JAV13281.1"/>
    <property type="molecule type" value="Transcribed_RNA"/>
</dbReference>
<comment type="subunit">
    <text evidence="7">Homodimer.</text>
</comment>
<feature type="domain" description="NAD(P)-binding" evidence="8">
    <location>
        <begin position="8"/>
        <end position="335"/>
    </location>
</feature>
<evidence type="ECO:0000256" key="2">
    <source>
        <dbReference type="ARBA" id="ARBA00001911"/>
    </source>
</evidence>
<comment type="similarity">
    <text evidence="7">Belongs to the NAD(P)-dependent epimerase/dehydratase family.</text>
</comment>
<dbReference type="SUPFAM" id="SSF51735">
    <property type="entry name" value="NAD(P)-binding Rossmann-fold domains"/>
    <property type="match status" value="1"/>
</dbReference>
<keyword evidence="5" id="KW-0299">Galactose metabolism</keyword>
<dbReference type="Gene3D" id="3.40.50.720">
    <property type="entry name" value="NAD(P)-binding Rossmann-like Domain"/>
    <property type="match status" value="1"/>
</dbReference>
<sequence>MSNGKTVLVTGGAGYIGSHCVVSLQEAGYQVIALDNFTNAVNNFKNESMALQRVAQITGKDVAFYKCDLLDKEALEQIFQQYKIDSVIHFAAMKAVGESMQQPLLYYKNNLIGMIHLLEVMKKHKVFNLVFSSSCTVYGEPKELPITEEKETGKVTNVYGRTKFFIEEMLRDISVAEEEWNIIALRYFNPVGAHKSGLIGEDPTKQFTNLMPYISQVASGKKDCLTIFGDDYDTPDGTGIRDYIHVMDLSTGHVKALEKLEKQHLRLKMYNLGTGKGVSVLELLQTFERVNNVKVPYVIEARREGDISSMYADPTLAETELGWKAECTLEEMCTDFWRWQTMNPNGYKTGIVNGH</sequence>
<dbReference type="AlphaFoldDB" id="A0A1L8E3I3"/>
<organism evidence="9">
    <name type="scientific">Nyssomyia neivai</name>
    <dbReference type="NCBI Taxonomy" id="330878"/>
    <lineage>
        <taxon>Eukaryota</taxon>
        <taxon>Metazoa</taxon>
        <taxon>Ecdysozoa</taxon>
        <taxon>Arthropoda</taxon>
        <taxon>Hexapoda</taxon>
        <taxon>Insecta</taxon>
        <taxon>Pterygota</taxon>
        <taxon>Neoptera</taxon>
        <taxon>Endopterygota</taxon>
        <taxon>Diptera</taxon>
        <taxon>Nematocera</taxon>
        <taxon>Psychodoidea</taxon>
        <taxon>Psychodidae</taxon>
        <taxon>Nyssomyia</taxon>
    </lineage>
</organism>
<dbReference type="GO" id="GO:0003978">
    <property type="term" value="F:UDP-glucose 4-epimerase activity"/>
    <property type="evidence" value="ECO:0007669"/>
    <property type="project" value="UniProtKB-UniRule"/>
</dbReference>
<evidence type="ECO:0000256" key="3">
    <source>
        <dbReference type="ARBA" id="ARBA00002760"/>
    </source>
</evidence>
<dbReference type="PANTHER" id="PTHR43725">
    <property type="entry name" value="UDP-GLUCOSE 4-EPIMERASE"/>
    <property type="match status" value="1"/>
</dbReference>
<evidence type="ECO:0000256" key="6">
    <source>
        <dbReference type="ARBA" id="ARBA00023235"/>
    </source>
</evidence>
<name>A0A1L8E3I3_9DIPT</name>
<dbReference type="InterPro" id="IPR005886">
    <property type="entry name" value="UDP_G4E"/>
</dbReference>
<keyword evidence="4 7" id="KW-0520">NAD</keyword>
<evidence type="ECO:0000256" key="4">
    <source>
        <dbReference type="ARBA" id="ARBA00023027"/>
    </source>
</evidence>
<dbReference type="PANTHER" id="PTHR43725:SF31">
    <property type="entry name" value="UDP-GLUCOSE 4-EPIMERASE"/>
    <property type="match status" value="1"/>
</dbReference>
<dbReference type="NCBIfam" id="NF007956">
    <property type="entry name" value="PRK10675.1"/>
    <property type="match status" value="1"/>
</dbReference>
<evidence type="ECO:0000313" key="9">
    <source>
        <dbReference type="EMBL" id="JAV13281.1"/>
    </source>
</evidence>
<dbReference type="Gene3D" id="3.90.25.10">
    <property type="entry name" value="UDP-galactose 4-epimerase, domain 1"/>
    <property type="match status" value="1"/>
</dbReference>
<comment type="cofactor">
    <cofactor evidence="2 7">
        <name>NAD(+)</name>
        <dbReference type="ChEBI" id="CHEBI:57540"/>
    </cofactor>
</comment>
<dbReference type="EC" id="5.1.3.2" evidence="7"/>